<name>A0ACB9BKV2_CICIN</name>
<evidence type="ECO:0000313" key="1">
    <source>
        <dbReference type="EMBL" id="KAI3722653.1"/>
    </source>
</evidence>
<accession>A0ACB9BKV2</accession>
<protein>
    <submittedName>
        <fullName evidence="1">Uncharacterized protein</fullName>
    </submittedName>
</protein>
<reference evidence="1 2" key="2">
    <citation type="journal article" date="2022" name="Mol. Ecol. Resour.">
        <title>The genomes of chicory, endive, great burdock and yacon provide insights into Asteraceae paleo-polyploidization history and plant inulin production.</title>
        <authorList>
            <person name="Fan W."/>
            <person name="Wang S."/>
            <person name="Wang H."/>
            <person name="Wang A."/>
            <person name="Jiang F."/>
            <person name="Liu H."/>
            <person name="Zhao H."/>
            <person name="Xu D."/>
            <person name="Zhang Y."/>
        </authorList>
    </citation>
    <scope>NUCLEOTIDE SEQUENCE [LARGE SCALE GENOMIC DNA]</scope>
    <source>
        <strain evidence="2">cv. Punajuju</strain>
        <tissue evidence="1">Leaves</tissue>
    </source>
</reference>
<dbReference type="EMBL" id="CM042014">
    <property type="protein sequence ID" value="KAI3722653.1"/>
    <property type="molecule type" value="Genomic_DNA"/>
</dbReference>
<keyword evidence="2" id="KW-1185">Reference proteome</keyword>
<organism evidence="1 2">
    <name type="scientific">Cichorium intybus</name>
    <name type="common">Chicory</name>
    <dbReference type="NCBI Taxonomy" id="13427"/>
    <lineage>
        <taxon>Eukaryota</taxon>
        <taxon>Viridiplantae</taxon>
        <taxon>Streptophyta</taxon>
        <taxon>Embryophyta</taxon>
        <taxon>Tracheophyta</taxon>
        <taxon>Spermatophyta</taxon>
        <taxon>Magnoliopsida</taxon>
        <taxon>eudicotyledons</taxon>
        <taxon>Gunneridae</taxon>
        <taxon>Pentapetalae</taxon>
        <taxon>asterids</taxon>
        <taxon>campanulids</taxon>
        <taxon>Asterales</taxon>
        <taxon>Asteraceae</taxon>
        <taxon>Cichorioideae</taxon>
        <taxon>Cichorieae</taxon>
        <taxon>Cichoriinae</taxon>
        <taxon>Cichorium</taxon>
    </lineage>
</organism>
<comment type="caution">
    <text evidence="1">The sequence shown here is derived from an EMBL/GenBank/DDBJ whole genome shotgun (WGS) entry which is preliminary data.</text>
</comment>
<gene>
    <name evidence="1" type="ORF">L2E82_33695</name>
</gene>
<sequence length="89" mass="9703">MKKSALGFLVFAVLLFHSCGTTETHPSSPVSYEWAGKSVSPPPLHRGTAFNSTSTEGPYSTQSLCVRRSVRTDAIKNHVTRIARNFAAH</sequence>
<proteinExistence type="predicted"/>
<evidence type="ECO:0000313" key="2">
    <source>
        <dbReference type="Proteomes" id="UP001055811"/>
    </source>
</evidence>
<dbReference type="Proteomes" id="UP001055811">
    <property type="component" value="Linkage Group LG06"/>
</dbReference>
<reference evidence="2" key="1">
    <citation type="journal article" date="2022" name="Mol. Ecol. Resour.">
        <title>The genomes of chicory, endive, great burdock and yacon provide insights into Asteraceae palaeo-polyploidization history and plant inulin production.</title>
        <authorList>
            <person name="Fan W."/>
            <person name="Wang S."/>
            <person name="Wang H."/>
            <person name="Wang A."/>
            <person name="Jiang F."/>
            <person name="Liu H."/>
            <person name="Zhao H."/>
            <person name="Xu D."/>
            <person name="Zhang Y."/>
        </authorList>
    </citation>
    <scope>NUCLEOTIDE SEQUENCE [LARGE SCALE GENOMIC DNA]</scope>
    <source>
        <strain evidence="2">cv. Punajuju</strain>
    </source>
</reference>